<sequence length="67" mass="7900">MIQRARAACQHQFFMEIFTIAAWEIWKQRNTKIFRGTVQNGRNVSFILYSYIFIDAKMSLEIPSLLG</sequence>
<accession>A0A0A9BKY2</accession>
<dbReference type="AlphaFoldDB" id="A0A0A9BKY2"/>
<name>A0A0A9BKY2_ARUDO</name>
<reference evidence="1" key="2">
    <citation type="journal article" date="2015" name="Data Brief">
        <title>Shoot transcriptome of the giant reed, Arundo donax.</title>
        <authorList>
            <person name="Barrero R.A."/>
            <person name="Guerrero F.D."/>
            <person name="Moolhuijzen P."/>
            <person name="Goolsby J.A."/>
            <person name="Tidwell J."/>
            <person name="Bellgard S.E."/>
            <person name="Bellgard M.I."/>
        </authorList>
    </citation>
    <scope>NUCLEOTIDE SEQUENCE</scope>
    <source>
        <tissue evidence="1">Shoot tissue taken approximately 20 cm above the soil surface</tissue>
    </source>
</reference>
<reference evidence="1" key="1">
    <citation type="submission" date="2014-09" db="EMBL/GenBank/DDBJ databases">
        <authorList>
            <person name="Magalhaes I.L.F."/>
            <person name="Oliveira U."/>
            <person name="Santos F.R."/>
            <person name="Vidigal T.H.D.A."/>
            <person name="Brescovit A.D."/>
            <person name="Santos A.J."/>
        </authorList>
    </citation>
    <scope>NUCLEOTIDE SEQUENCE</scope>
    <source>
        <tissue evidence="1">Shoot tissue taken approximately 20 cm above the soil surface</tissue>
    </source>
</reference>
<organism evidence="1">
    <name type="scientific">Arundo donax</name>
    <name type="common">Giant reed</name>
    <name type="synonym">Donax arundinaceus</name>
    <dbReference type="NCBI Taxonomy" id="35708"/>
    <lineage>
        <taxon>Eukaryota</taxon>
        <taxon>Viridiplantae</taxon>
        <taxon>Streptophyta</taxon>
        <taxon>Embryophyta</taxon>
        <taxon>Tracheophyta</taxon>
        <taxon>Spermatophyta</taxon>
        <taxon>Magnoliopsida</taxon>
        <taxon>Liliopsida</taxon>
        <taxon>Poales</taxon>
        <taxon>Poaceae</taxon>
        <taxon>PACMAD clade</taxon>
        <taxon>Arundinoideae</taxon>
        <taxon>Arundineae</taxon>
        <taxon>Arundo</taxon>
    </lineage>
</organism>
<protein>
    <submittedName>
        <fullName evidence="1">Uncharacterized protein</fullName>
    </submittedName>
</protein>
<dbReference type="EMBL" id="GBRH01233869">
    <property type="protein sequence ID" value="JAD64026.1"/>
    <property type="molecule type" value="Transcribed_RNA"/>
</dbReference>
<proteinExistence type="predicted"/>
<evidence type="ECO:0000313" key="1">
    <source>
        <dbReference type="EMBL" id="JAD64026.1"/>
    </source>
</evidence>